<dbReference type="Proteomes" id="UP001199469">
    <property type="component" value="Unassembled WGS sequence"/>
</dbReference>
<protein>
    <submittedName>
        <fullName evidence="5">Aldehyde dehydrogenase family protein</fullName>
    </submittedName>
</protein>
<evidence type="ECO:0000259" key="4">
    <source>
        <dbReference type="Pfam" id="PF00171"/>
    </source>
</evidence>
<dbReference type="Pfam" id="PF00171">
    <property type="entry name" value="Aldedh"/>
    <property type="match status" value="1"/>
</dbReference>
<dbReference type="InterPro" id="IPR016162">
    <property type="entry name" value="Ald_DH_N"/>
</dbReference>
<proteinExistence type="inferred from homology"/>
<evidence type="ECO:0000313" key="6">
    <source>
        <dbReference type="Proteomes" id="UP001199469"/>
    </source>
</evidence>
<accession>A0ABS8PEA8</accession>
<dbReference type="InterPro" id="IPR016161">
    <property type="entry name" value="Ald_DH/histidinol_DH"/>
</dbReference>
<dbReference type="EMBL" id="JAJNDB010000005">
    <property type="protein sequence ID" value="MCD2196318.1"/>
    <property type="molecule type" value="Genomic_DNA"/>
</dbReference>
<evidence type="ECO:0000256" key="3">
    <source>
        <dbReference type="RuleBase" id="RU003345"/>
    </source>
</evidence>
<dbReference type="InterPro" id="IPR015590">
    <property type="entry name" value="Aldehyde_DH_dom"/>
</dbReference>
<dbReference type="Gene3D" id="3.40.309.10">
    <property type="entry name" value="Aldehyde Dehydrogenase, Chain A, domain 2"/>
    <property type="match status" value="1"/>
</dbReference>
<dbReference type="RefSeq" id="WP_230738167.1">
    <property type="nucleotide sequence ID" value="NZ_JAJNDB010000005.1"/>
</dbReference>
<dbReference type="SUPFAM" id="SSF53720">
    <property type="entry name" value="ALDH-like"/>
    <property type="match status" value="1"/>
</dbReference>
<evidence type="ECO:0000256" key="1">
    <source>
        <dbReference type="ARBA" id="ARBA00023002"/>
    </source>
</evidence>
<sequence>MSLTLDTTARKAEHAQMFIDGGWTAAGAGGSFPTVDPNTGETIAQVPRGDSADVDKAVAAAKRVAVDWQFTDALGRAALLRALAEKVTENADELARLEALDSGHYLAKAQELVGAIPIWLDYFASIADKVGGRTIEVPGNKLSFTLLEPLGVTAHIIPWNYPLLIMVRSTAPALAFGNTVVVKPAEDTSLSALKFAELVKEAGFPDGVFNVVTGYGAEAGAALAAHPDVAGITFTGSTETGKQISKLAADHVAQVTLELGGKSPTVVYPDADLDEAVEVAVQGFCSHTGQVCVAGTRLFVHADVKDEFLGKLTARLDQTKVGDGFADGTQMGPLVSKKQFDRVNSYIELGKSEATLFYGGGRPAGTPEGGYFVEPTVFTDVDNSSRIAKEEIFGPVASVHPWSTEDELVAAVNDSIYGLFAVLLGKDITTLLSTARRLQVGGVMINDWFGELPMTPHGGHKQSGTGRDEGLEAVHNYTQVKHVAINLDPLRAATDWAGAPL</sequence>
<dbReference type="PROSITE" id="PS00687">
    <property type="entry name" value="ALDEHYDE_DEHYDR_GLU"/>
    <property type="match status" value="1"/>
</dbReference>
<evidence type="ECO:0000313" key="5">
    <source>
        <dbReference type="EMBL" id="MCD2196318.1"/>
    </source>
</evidence>
<organism evidence="5 6">
    <name type="scientific">Actinomycetospora endophytica</name>
    <dbReference type="NCBI Taxonomy" id="2291215"/>
    <lineage>
        <taxon>Bacteria</taxon>
        <taxon>Bacillati</taxon>
        <taxon>Actinomycetota</taxon>
        <taxon>Actinomycetes</taxon>
        <taxon>Pseudonocardiales</taxon>
        <taxon>Pseudonocardiaceae</taxon>
        <taxon>Actinomycetospora</taxon>
    </lineage>
</organism>
<reference evidence="5 6" key="1">
    <citation type="submission" date="2021-11" db="EMBL/GenBank/DDBJ databases">
        <title>Draft genome sequence of Actinomycetospora sp. SF1 isolated from the rhizosphere soil.</title>
        <authorList>
            <person name="Duangmal K."/>
            <person name="Chantavorakit T."/>
        </authorList>
    </citation>
    <scope>NUCLEOTIDE SEQUENCE [LARGE SCALE GENOMIC DNA]</scope>
    <source>
        <strain evidence="5 6">TBRC 5722</strain>
    </source>
</reference>
<keyword evidence="6" id="KW-1185">Reference proteome</keyword>
<dbReference type="Gene3D" id="3.40.605.10">
    <property type="entry name" value="Aldehyde Dehydrogenase, Chain A, domain 1"/>
    <property type="match status" value="1"/>
</dbReference>
<feature type="domain" description="Aldehyde dehydrogenase" evidence="4">
    <location>
        <begin position="23"/>
        <end position="483"/>
    </location>
</feature>
<comment type="similarity">
    <text evidence="3">Belongs to the aldehyde dehydrogenase family.</text>
</comment>
<gene>
    <name evidence="5" type="ORF">LQ327_23370</name>
</gene>
<dbReference type="InterPro" id="IPR029510">
    <property type="entry name" value="Ald_DH_CS_GLU"/>
</dbReference>
<keyword evidence="1 3" id="KW-0560">Oxidoreductase</keyword>
<feature type="active site" evidence="2">
    <location>
        <position position="258"/>
    </location>
</feature>
<evidence type="ECO:0000256" key="2">
    <source>
        <dbReference type="PROSITE-ProRule" id="PRU10007"/>
    </source>
</evidence>
<dbReference type="InterPro" id="IPR016163">
    <property type="entry name" value="Ald_DH_C"/>
</dbReference>
<dbReference type="PANTHER" id="PTHR11699">
    <property type="entry name" value="ALDEHYDE DEHYDROGENASE-RELATED"/>
    <property type="match status" value="1"/>
</dbReference>
<comment type="caution">
    <text evidence="5">The sequence shown here is derived from an EMBL/GenBank/DDBJ whole genome shotgun (WGS) entry which is preliminary data.</text>
</comment>
<name>A0ABS8PEA8_9PSEU</name>